<organism evidence="2 3">
    <name type="scientific">Popillia japonica</name>
    <name type="common">Japanese beetle</name>
    <dbReference type="NCBI Taxonomy" id="7064"/>
    <lineage>
        <taxon>Eukaryota</taxon>
        <taxon>Metazoa</taxon>
        <taxon>Ecdysozoa</taxon>
        <taxon>Arthropoda</taxon>
        <taxon>Hexapoda</taxon>
        <taxon>Insecta</taxon>
        <taxon>Pterygota</taxon>
        <taxon>Neoptera</taxon>
        <taxon>Endopterygota</taxon>
        <taxon>Coleoptera</taxon>
        <taxon>Polyphaga</taxon>
        <taxon>Scarabaeiformia</taxon>
        <taxon>Scarabaeidae</taxon>
        <taxon>Rutelinae</taxon>
        <taxon>Popillia</taxon>
    </lineage>
</organism>
<evidence type="ECO:0000256" key="1">
    <source>
        <dbReference type="SAM" id="MobiDB-lite"/>
    </source>
</evidence>
<protein>
    <submittedName>
        <fullName evidence="2">Uncharacterized protein</fullName>
    </submittedName>
</protein>
<accession>A0AAW1IF16</accession>
<dbReference type="Proteomes" id="UP001458880">
    <property type="component" value="Unassembled WGS sequence"/>
</dbReference>
<dbReference type="EMBL" id="JASPKY010000594">
    <property type="protein sequence ID" value="KAK9688360.1"/>
    <property type="molecule type" value="Genomic_DNA"/>
</dbReference>
<keyword evidence="3" id="KW-1185">Reference proteome</keyword>
<gene>
    <name evidence="2" type="ORF">QE152_g35602</name>
</gene>
<evidence type="ECO:0000313" key="2">
    <source>
        <dbReference type="EMBL" id="KAK9688360.1"/>
    </source>
</evidence>
<sequence>MTDDDKDLPETQRTQKFYKGVVAIDDLKRFEVRSLDEDGDERENDEEVAQDEREPEVILIEDDKENKSNRIKTQPKCLNEYVVGFSGTKRSNGC</sequence>
<proteinExistence type="predicted"/>
<evidence type="ECO:0000313" key="3">
    <source>
        <dbReference type="Proteomes" id="UP001458880"/>
    </source>
</evidence>
<feature type="compositionally biased region" description="Acidic residues" evidence="1">
    <location>
        <begin position="37"/>
        <end position="49"/>
    </location>
</feature>
<name>A0AAW1IF16_POPJA</name>
<comment type="caution">
    <text evidence="2">The sequence shown here is derived from an EMBL/GenBank/DDBJ whole genome shotgun (WGS) entry which is preliminary data.</text>
</comment>
<dbReference type="AlphaFoldDB" id="A0AAW1IF16"/>
<feature type="region of interest" description="Disordered" evidence="1">
    <location>
        <begin position="34"/>
        <end position="55"/>
    </location>
</feature>
<reference evidence="2 3" key="1">
    <citation type="journal article" date="2024" name="BMC Genomics">
        <title>De novo assembly and annotation of Popillia japonica's genome with initial clues to its potential as an invasive pest.</title>
        <authorList>
            <person name="Cucini C."/>
            <person name="Boschi S."/>
            <person name="Funari R."/>
            <person name="Cardaioli E."/>
            <person name="Iannotti N."/>
            <person name="Marturano G."/>
            <person name="Paoli F."/>
            <person name="Bruttini M."/>
            <person name="Carapelli A."/>
            <person name="Frati F."/>
            <person name="Nardi F."/>
        </authorList>
    </citation>
    <scope>NUCLEOTIDE SEQUENCE [LARGE SCALE GENOMIC DNA]</scope>
    <source>
        <strain evidence="2">DMR45628</strain>
    </source>
</reference>